<dbReference type="Gene3D" id="3.40.640.10">
    <property type="entry name" value="Type I PLP-dependent aspartate aminotransferase-like (Major domain)"/>
    <property type="match status" value="1"/>
</dbReference>
<dbReference type="PANTHER" id="PTHR46577:SF2">
    <property type="entry name" value="TRANSCRIPTIONAL REGULATORY PROTEIN"/>
    <property type="match status" value="1"/>
</dbReference>
<evidence type="ECO:0000313" key="8">
    <source>
        <dbReference type="Proteomes" id="UP000065521"/>
    </source>
</evidence>
<name>A0A102KMH2_9BURK</name>
<dbReference type="PANTHER" id="PTHR46577">
    <property type="entry name" value="HTH-TYPE TRANSCRIPTIONAL REGULATORY PROTEIN GABR"/>
    <property type="match status" value="1"/>
</dbReference>
<dbReference type="InterPro" id="IPR015424">
    <property type="entry name" value="PyrdxlP-dep_Trfase"/>
</dbReference>
<dbReference type="EMBL" id="LOTN01000053">
    <property type="protein sequence ID" value="KUZ85103.1"/>
    <property type="molecule type" value="Genomic_DNA"/>
</dbReference>
<dbReference type="Gene3D" id="1.10.10.10">
    <property type="entry name" value="Winged helix-like DNA-binding domain superfamily/Winged helix DNA-binding domain"/>
    <property type="match status" value="1"/>
</dbReference>
<evidence type="ECO:0000256" key="2">
    <source>
        <dbReference type="ARBA" id="ARBA00022898"/>
    </source>
</evidence>
<evidence type="ECO:0000256" key="4">
    <source>
        <dbReference type="ARBA" id="ARBA00023125"/>
    </source>
</evidence>
<dbReference type="SUPFAM" id="SSF46785">
    <property type="entry name" value="Winged helix' DNA-binding domain"/>
    <property type="match status" value="1"/>
</dbReference>
<comment type="similarity">
    <text evidence="1">In the C-terminal section; belongs to the class-I pyridoxal-phosphate-dependent aminotransferase family.</text>
</comment>
<feature type="domain" description="HTH gntR-type" evidence="6">
    <location>
        <begin position="11"/>
        <end position="79"/>
    </location>
</feature>
<dbReference type="InterPro" id="IPR000524">
    <property type="entry name" value="Tscrpt_reg_HTH_GntR"/>
</dbReference>
<dbReference type="InterPro" id="IPR004839">
    <property type="entry name" value="Aminotransferase_I/II_large"/>
</dbReference>
<protein>
    <submittedName>
        <fullName evidence="7">GntR family transcriptional regulator</fullName>
    </submittedName>
</protein>
<dbReference type="InterPro" id="IPR015421">
    <property type="entry name" value="PyrdxlP-dep_Trfase_major"/>
</dbReference>
<accession>A0A102KMH2</accession>
<gene>
    <name evidence="7" type="ORF">WI38_25450</name>
</gene>
<proteinExistence type="inferred from homology"/>
<evidence type="ECO:0000313" key="7">
    <source>
        <dbReference type="EMBL" id="KUZ85103.1"/>
    </source>
</evidence>
<dbReference type="PROSITE" id="PS50949">
    <property type="entry name" value="HTH_GNTR"/>
    <property type="match status" value="1"/>
</dbReference>
<dbReference type="AlphaFoldDB" id="A0A102KMH2"/>
<dbReference type="GO" id="GO:0030170">
    <property type="term" value="F:pyridoxal phosphate binding"/>
    <property type="evidence" value="ECO:0007669"/>
    <property type="project" value="InterPro"/>
</dbReference>
<evidence type="ECO:0000256" key="3">
    <source>
        <dbReference type="ARBA" id="ARBA00023015"/>
    </source>
</evidence>
<dbReference type="GO" id="GO:0003677">
    <property type="term" value="F:DNA binding"/>
    <property type="evidence" value="ECO:0007669"/>
    <property type="project" value="UniProtKB-KW"/>
</dbReference>
<evidence type="ECO:0000259" key="6">
    <source>
        <dbReference type="PROSITE" id="PS50949"/>
    </source>
</evidence>
<dbReference type="InterPro" id="IPR036390">
    <property type="entry name" value="WH_DNA-bd_sf"/>
</dbReference>
<evidence type="ECO:0000256" key="1">
    <source>
        <dbReference type="ARBA" id="ARBA00005384"/>
    </source>
</evidence>
<keyword evidence="3" id="KW-0805">Transcription regulation</keyword>
<dbReference type="InterPro" id="IPR036388">
    <property type="entry name" value="WH-like_DNA-bd_sf"/>
</dbReference>
<dbReference type="RefSeq" id="WP_059636238.1">
    <property type="nucleotide sequence ID" value="NZ_LOTK01000004.1"/>
</dbReference>
<keyword evidence="4" id="KW-0238">DNA-binding</keyword>
<reference evidence="7 8" key="1">
    <citation type="submission" date="2015-11" db="EMBL/GenBank/DDBJ databases">
        <title>Expanding the genomic diversity of Burkholderia species for the development of highly accurate diagnostics.</title>
        <authorList>
            <person name="Sahl J."/>
            <person name="Keim P."/>
            <person name="Wagner D."/>
        </authorList>
    </citation>
    <scope>NUCLEOTIDE SEQUENCE [LARGE SCALE GENOMIC DNA]</scope>
    <source>
        <strain evidence="7 8">RF32-BP4</strain>
    </source>
</reference>
<dbReference type="Pfam" id="PF00392">
    <property type="entry name" value="GntR"/>
    <property type="match status" value="1"/>
</dbReference>
<dbReference type="CDD" id="cd07377">
    <property type="entry name" value="WHTH_GntR"/>
    <property type="match status" value="1"/>
</dbReference>
<dbReference type="Pfam" id="PF00155">
    <property type="entry name" value="Aminotran_1_2"/>
    <property type="match status" value="1"/>
</dbReference>
<dbReference type="InterPro" id="IPR051446">
    <property type="entry name" value="HTH_trans_reg/aminotransferase"/>
</dbReference>
<evidence type="ECO:0000256" key="5">
    <source>
        <dbReference type="ARBA" id="ARBA00023163"/>
    </source>
</evidence>
<organism evidence="7 8">
    <name type="scientific">Burkholderia ubonensis</name>
    <dbReference type="NCBI Taxonomy" id="101571"/>
    <lineage>
        <taxon>Bacteria</taxon>
        <taxon>Pseudomonadati</taxon>
        <taxon>Pseudomonadota</taxon>
        <taxon>Betaproteobacteria</taxon>
        <taxon>Burkholderiales</taxon>
        <taxon>Burkholderiaceae</taxon>
        <taxon>Burkholderia</taxon>
        <taxon>Burkholderia cepacia complex</taxon>
    </lineage>
</organism>
<dbReference type="SUPFAM" id="SSF53383">
    <property type="entry name" value="PLP-dependent transferases"/>
    <property type="match status" value="1"/>
</dbReference>
<sequence>MKLALDTTTGVPLTEQLADQIERMIRSQQLRGGVKLPSIRKMAADQQISRFPVIEAYDLLAARGLIRPRHGSGFYVADRLDAGALPGGTDPRVAEEETSHILRQFASLDDRVKLSSGFVPAAWRDVDGIAQAVRHVVRGDTANLVDYAQPQGDPLLRQQLCRHLAPLGIDTQPQQILVTHSASQALDLVVRLMLKPGDTVFVEDPSYFNLFGLLKLHGVKLVGVPRGATGPDIEAAEALLREHRPKLFFVSTVLHNPTATNMAPPIMFRLLQLAHQHGFTIVEDDVYGDFEATPSQRLATLDQLERVIYVGGFSKTLSSSLRVGYLAARPDLIKHLIDLKALTSMGGARIVESIVALLLERGTHRKHLERLRRRLAQASAHTVARLRQAGWQVYAQPNGGMFVWACVPGIDDSARLVELARTLGLDLAPGRDYRPNGDATPWVRLNVAAASDPQAAPFIDAAGQFGRGS</sequence>
<comment type="caution">
    <text evidence="7">The sequence shown here is derived from an EMBL/GenBank/DDBJ whole genome shotgun (WGS) entry which is preliminary data.</text>
</comment>
<dbReference type="CDD" id="cd00609">
    <property type="entry name" value="AAT_like"/>
    <property type="match status" value="1"/>
</dbReference>
<dbReference type="Proteomes" id="UP000065521">
    <property type="component" value="Unassembled WGS sequence"/>
</dbReference>
<dbReference type="GO" id="GO:0003700">
    <property type="term" value="F:DNA-binding transcription factor activity"/>
    <property type="evidence" value="ECO:0007669"/>
    <property type="project" value="InterPro"/>
</dbReference>
<keyword evidence="5" id="KW-0804">Transcription</keyword>
<dbReference type="SMART" id="SM00345">
    <property type="entry name" value="HTH_GNTR"/>
    <property type="match status" value="1"/>
</dbReference>
<keyword evidence="2" id="KW-0663">Pyridoxal phosphate</keyword>